<dbReference type="Pfam" id="PF00126">
    <property type="entry name" value="HTH_1"/>
    <property type="match status" value="1"/>
</dbReference>
<dbReference type="PANTHER" id="PTHR30427:SF1">
    <property type="entry name" value="TRANSCRIPTIONAL ACTIVATOR PROTEIN LYSR"/>
    <property type="match status" value="1"/>
</dbReference>
<dbReference type="GO" id="GO:0010628">
    <property type="term" value="P:positive regulation of gene expression"/>
    <property type="evidence" value="ECO:0007669"/>
    <property type="project" value="TreeGrafter"/>
</dbReference>
<dbReference type="GO" id="GO:0043565">
    <property type="term" value="F:sequence-specific DNA binding"/>
    <property type="evidence" value="ECO:0007669"/>
    <property type="project" value="TreeGrafter"/>
</dbReference>
<dbReference type="InterPro" id="IPR036388">
    <property type="entry name" value="WH-like_DNA-bd_sf"/>
</dbReference>
<organism evidence="6 7">
    <name type="scientific">Cupriavidus necator</name>
    <name type="common">Alcaligenes eutrophus</name>
    <name type="synonym">Ralstonia eutropha</name>
    <dbReference type="NCBI Taxonomy" id="106590"/>
    <lineage>
        <taxon>Bacteria</taxon>
        <taxon>Pseudomonadati</taxon>
        <taxon>Pseudomonadota</taxon>
        <taxon>Betaproteobacteria</taxon>
        <taxon>Burkholderiales</taxon>
        <taxon>Burkholderiaceae</taxon>
        <taxon>Cupriavidus</taxon>
    </lineage>
</organism>
<keyword evidence="4" id="KW-0804">Transcription</keyword>
<gene>
    <name evidence="6" type="ORF">BJN34_24040</name>
</gene>
<evidence type="ECO:0000256" key="3">
    <source>
        <dbReference type="ARBA" id="ARBA00023125"/>
    </source>
</evidence>
<dbReference type="PANTHER" id="PTHR30427">
    <property type="entry name" value="TRANSCRIPTIONAL ACTIVATOR PROTEIN LYSR"/>
    <property type="match status" value="1"/>
</dbReference>
<keyword evidence="3" id="KW-0238">DNA-binding</keyword>
<dbReference type="SUPFAM" id="SSF53850">
    <property type="entry name" value="Periplasmic binding protein-like II"/>
    <property type="match status" value="1"/>
</dbReference>
<protein>
    <submittedName>
        <fullName evidence="6">LysR family transcriptional regulator</fullName>
    </submittedName>
</protein>
<dbReference type="Proteomes" id="UP000189627">
    <property type="component" value="Chromosome 2"/>
</dbReference>
<dbReference type="Gene3D" id="3.40.190.290">
    <property type="match status" value="1"/>
</dbReference>
<dbReference type="AlphaFoldDB" id="A0A1U9UXT9"/>
<dbReference type="OrthoDB" id="8849678at2"/>
<dbReference type="GO" id="GO:0003700">
    <property type="term" value="F:DNA-binding transcription factor activity"/>
    <property type="evidence" value="ECO:0007669"/>
    <property type="project" value="InterPro"/>
</dbReference>
<dbReference type="InterPro" id="IPR005119">
    <property type="entry name" value="LysR_subst-bd"/>
</dbReference>
<dbReference type="GO" id="GO:0009089">
    <property type="term" value="P:lysine biosynthetic process via diaminopimelate"/>
    <property type="evidence" value="ECO:0007669"/>
    <property type="project" value="TreeGrafter"/>
</dbReference>
<dbReference type="Pfam" id="PF03466">
    <property type="entry name" value="LysR_substrate"/>
    <property type="match status" value="1"/>
</dbReference>
<evidence type="ECO:0000256" key="4">
    <source>
        <dbReference type="ARBA" id="ARBA00023163"/>
    </source>
</evidence>
<dbReference type="KEGG" id="cuh:BJN34_24040"/>
<evidence type="ECO:0000313" key="6">
    <source>
        <dbReference type="EMBL" id="AQV96935.1"/>
    </source>
</evidence>
<dbReference type="PROSITE" id="PS50931">
    <property type="entry name" value="HTH_LYSR"/>
    <property type="match status" value="1"/>
</dbReference>
<dbReference type="CDD" id="cd08415">
    <property type="entry name" value="PBP2_LysR_opines_like"/>
    <property type="match status" value="1"/>
</dbReference>
<proteinExistence type="inferred from homology"/>
<dbReference type="InterPro" id="IPR000847">
    <property type="entry name" value="LysR_HTH_N"/>
</dbReference>
<dbReference type="Gene3D" id="1.10.10.10">
    <property type="entry name" value="Winged helix-like DNA-binding domain superfamily/Winged helix DNA-binding domain"/>
    <property type="match status" value="1"/>
</dbReference>
<evidence type="ECO:0000259" key="5">
    <source>
        <dbReference type="PROSITE" id="PS50931"/>
    </source>
</evidence>
<dbReference type="SUPFAM" id="SSF46785">
    <property type="entry name" value="Winged helix' DNA-binding domain"/>
    <property type="match status" value="1"/>
</dbReference>
<sequence>MSRPLNFRQIEAFRAVMLTGTTTAAAAMLHTTQPSVSRLLAQMQAATELKLFDIQKGRLRPTQEARRLFDTVQNHFQGLARIEQDVAVLRKSGTGVLRIGCTPSLGLGVMPKVIRPFTERHPDVHISLQTVGGHQLREGLLHGLYDLVLTTSEIDHPHLDVNVVHQSGAVCVMHPEHPLAARDTIRVRDLRGQFLILLNADDALHLAVQRLMQRAAVEPSATIETTYSGTICTMAAEGAGIGIVNPYVAAVFGHGLRVVPLAPRCPVEVRMAFSGHSAPSEIAEEFAALLAAHFRVRSPLAEKTGRVRGG</sequence>
<evidence type="ECO:0000256" key="2">
    <source>
        <dbReference type="ARBA" id="ARBA00023015"/>
    </source>
</evidence>
<dbReference type="EMBL" id="CP017758">
    <property type="protein sequence ID" value="AQV96935.1"/>
    <property type="molecule type" value="Genomic_DNA"/>
</dbReference>
<feature type="domain" description="HTH lysR-type" evidence="5">
    <location>
        <begin position="5"/>
        <end position="62"/>
    </location>
</feature>
<name>A0A1U9UXT9_CUPNE</name>
<dbReference type="InterPro" id="IPR036390">
    <property type="entry name" value="WH_DNA-bd_sf"/>
</dbReference>
<evidence type="ECO:0000313" key="7">
    <source>
        <dbReference type="Proteomes" id="UP000189627"/>
    </source>
</evidence>
<dbReference type="InterPro" id="IPR037424">
    <property type="entry name" value="NocR_PBP2"/>
</dbReference>
<dbReference type="RefSeq" id="WP_078199328.1">
    <property type="nucleotide sequence ID" value="NZ_CP017758.1"/>
</dbReference>
<comment type="similarity">
    <text evidence="1">Belongs to the LysR transcriptional regulatory family.</text>
</comment>
<reference evidence="7" key="1">
    <citation type="submission" date="2017-02" db="EMBL/GenBank/DDBJ databases">
        <title>Complete genome sequence of Cupriavidus necator strain NH9, a 3-chlorobenzoate degrader.</title>
        <authorList>
            <person name="Moriuchi R."/>
            <person name="Dohra H."/>
            <person name="Ogawa N."/>
        </authorList>
    </citation>
    <scope>NUCLEOTIDE SEQUENCE [LARGE SCALE GENOMIC DNA]</scope>
    <source>
        <strain evidence="7">NH9</strain>
    </source>
</reference>
<keyword evidence="2" id="KW-0805">Transcription regulation</keyword>
<accession>A0A1U9UXT9</accession>
<evidence type="ECO:0000256" key="1">
    <source>
        <dbReference type="ARBA" id="ARBA00009437"/>
    </source>
</evidence>